<keyword evidence="5" id="KW-1185">Reference proteome</keyword>
<dbReference type="PANTHER" id="PTHR47245:SF2">
    <property type="entry name" value="PEPTIDYL-PROLYL CIS-TRANS ISOMERASE HP_0175-RELATED"/>
    <property type="match status" value="1"/>
</dbReference>
<dbReference type="Pfam" id="PF13145">
    <property type="entry name" value="Rotamase_2"/>
    <property type="match status" value="1"/>
</dbReference>
<dbReference type="GO" id="GO:0016853">
    <property type="term" value="F:isomerase activity"/>
    <property type="evidence" value="ECO:0007669"/>
    <property type="project" value="UniProtKB-KW"/>
</dbReference>
<name>A0ABM7PFC2_9BACT</name>
<evidence type="ECO:0000256" key="2">
    <source>
        <dbReference type="PROSITE-ProRule" id="PRU00278"/>
    </source>
</evidence>
<evidence type="ECO:0000313" key="4">
    <source>
        <dbReference type="EMBL" id="BCS95766.1"/>
    </source>
</evidence>
<dbReference type="InterPro" id="IPR000297">
    <property type="entry name" value="PPIase_PpiC"/>
</dbReference>
<dbReference type="PANTHER" id="PTHR47245">
    <property type="entry name" value="PEPTIDYLPROLYL ISOMERASE"/>
    <property type="match status" value="1"/>
</dbReference>
<dbReference type="PROSITE" id="PS50198">
    <property type="entry name" value="PPIC_PPIASE_2"/>
    <property type="match status" value="1"/>
</dbReference>
<dbReference type="Proteomes" id="UP001320148">
    <property type="component" value="Chromosome"/>
</dbReference>
<dbReference type="InterPro" id="IPR046357">
    <property type="entry name" value="PPIase_dom_sf"/>
</dbReference>
<keyword evidence="2" id="KW-0697">Rotamase</keyword>
<dbReference type="InterPro" id="IPR050245">
    <property type="entry name" value="PrsA_foldase"/>
</dbReference>
<sequence length="284" mass="31862">MDVASVNGEVITLQELTYAMQTLPEYQQLQQEVLKRVIINNLYYQESVKAEVKVADSIVEQNFLQLMNAVTTDKAEFDKLLEARGTTEAKLKESIRKQLMVKEFMMALDKKANVVVTDEEAKLFYDEQPGLFSKPEQVRVRHIQIALPPDATEAEMKTGLKKIQAVEKDLDAGKDFGEIAKARSNAPDAKNGGDVGFLTRTSPVAKSLLDAAFTLKKGERSGIIKSLDGYHILEVTETKEATTLGFDDVKDSIKNNMMRERLQANRSLFERAMVDKADIKVNLK</sequence>
<evidence type="ECO:0000313" key="5">
    <source>
        <dbReference type="Proteomes" id="UP001320148"/>
    </source>
</evidence>
<dbReference type="SUPFAM" id="SSF109998">
    <property type="entry name" value="Triger factor/SurA peptide-binding domain-like"/>
    <property type="match status" value="1"/>
</dbReference>
<feature type="domain" description="PpiC" evidence="3">
    <location>
        <begin position="135"/>
        <end position="237"/>
    </location>
</feature>
<protein>
    <submittedName>
        <fullName evidence="4">Peptidylprolyl isomerase</fullName>
    </submittedName>
</protein>
<keyword evidence="1" id="KW-0574">Periplasm</keyword>
<reference evidence="4 5" key="1">
    <citation type="submission" date="2021-02" db="EMBL/GenBank/DDBJ databases">
        <title>Complete genome of Desulfoluna sp. strain ASN36.</title>
        <authorList>
            <person name="Takahashi A."/>
            <person name="Kojima H."/>
            <person name="Fukui M."/>
        </authorList>
    </citation>
    <scope>NUCLEOTIDE SEQUENCE [LARGE SCALE GENOMIC DNA]</scope>
    <source>
        <strain evidence="4 5">ASN36</strain>
    </source>
</reference>
<dbReference type="Gene3D" id="1.10.4030.10">
    <property type="entry name" value="Porin chaperone SurA, peptide-binding domain"/>
    <property type="match status" value="1"/>
</dbReference>
<dbReference type="Gene3D" id="3.10.50.40">
    <property type="match status" value="1"/>
</dbReference>
<keyword evidence="2 4" id="KW-0413">Isomerase</keyword>
<dbReference type="InterPro" id="IPR015391">
    <property type="entry name" value="SurA_N"/>
</dbReference>
<organism evidence="4 5">
    <name type="scientific">Desulfoluna limicola</name>
    <dbReference type="NCBI Taxonomy" id="2810562"/>
    <lineage>
        <taxon>Bacteria</taxon>
        <taxon>Pseudomonadati</taxon>
        <taxon>Thermodesulfobacteriota</taxon>
        <taxon>Desulfobacteria</taxon>
        <taxon>Desulfobacterales</taxon>
        <taxon>Desulfolunaceae</taxon>
        <taxon>Desulfoluna</taxon>
    </lineage>
</organism>
<proteinExistence type="predicted"/>
<evidence type="ECO:0000259" key="3">
    <source>
        <dbReference type="PROSITE" id="PS50198"/>
    </source>
</evidence>
<gene>
    <name evidence="4" type="ORF">DSLASN_13980</name>
</gene>
<dbReference type="EMBL" id="AP024488">
    <property type="protein sequence ID" value="BCS95766.1"/>
    <property type="molecule type" value="Genomic_DNA"/>
</dbReference>
<dbReference type="Pfam" id="PF09312">
    <property type="entry name" value="SurA_N"/>
    <property type="match status" value="1"/>
</dbReference>
<accession>A0ABM7PFC2</accession>
<dbReference type="InterPro" id="IPR027304">
    <property type="entry name" value="Trigger_fact/SurA_dom_sf"/>
</dbReference>
<evidence type="ECO:0000256" key="1">
    <source>
        <dbReference type="ARBA" id="ARBA00022764"/>
    </source>
</evidence>
<dbReference type="SUPFAM" id="SSF54534">
    <property type="entry name" value="FKBP-like"/>
    <property type="match status" value="1"/>
</dbReference>